<dbReference type="PRINTS" id="PR00039">
    <property type="entry name" value="HTHLYSR"/>
</dbReference>
<dbReference type="SUPFAM" id="SSF46785">
    <property type="entry name" value="Winged helix' DNA-binding domain"/>
    <property type="match status" value="1"/>
</dbReference>
<dbReference type="Gene3D" id="1.10.10.10">
    <property type="entry name" value="Winged helix-like DNA-binding domain superfamily/Winged helix DNA-binding domain"/>
    <property type="match status" value="1"/>
</dbReference>
<evidence type="ECO:0000256" key="4">
    <source>
        <dbReference type="ARBA" id="ARBA00023163"/>
    </source>
</evidence>
<keyword evidence="4" id="KW-0804">Transcription</keyword>
<evidence type="ECO:0000256" key="2">
    <source>
        <dbReference type="ARBA" id="ARBA00023015"/>
    </source>
</evidence>
<dbReference type="InterPro" id="IPR000847">
    <property type="entry name" value="LysR_HTH_N"/>
</dbReference>
<comment type="caution">
    <text evidence="6">The sequence shown here is derived from an EMBL/GenBank/DDBJ whole genome shotgun (WGS) entry which is preliminary data.</text>
</comment>
<dbReference type="Pfam" id="PF00126">
    <property type="entry name" value="HTH_1"/>
    <property type="match status" value="1"/>
</dbReference>
<dbReference type="InterPro" id="IPR036390">
    <property type="entry name" value="WH_DNA-bd_sf"/>
</dbReference>
<sequence length="308" mass="33399">MRQVHVTVRQLEVFIVMARELHFAHAAKALHLSQPTVSAEIRKLEEALGVELFERSTRTTLLSAAGAALLADAAHIHAQLVTFEETARLYSRISDRTVTVVASPSVVDRLLPAVISKAEKILPDLVIDEIAADTGTVTSVLFELDADIGLGRFLEPLPGFQVETLAEEEVFAVLSRGNPHAADPTVNLSALAGLPLLLWPRERSPRYYDAILALCHDRGLTPTVLEAPARIVGSRSYLIGENRAFTLIPGSARAHLSDDLRAVPLSAPALLPIEMLFRPNDPRPFVGELIDVIRARAARLLAHPGVAG</sequence>
<evidence type="ECO:0000256" key="3">
    <source>
        <dbReference type="ARBA" id="ARBA00023125"/>
    </source>
</evidence>
<keyword evidence="3" id="KW-0238">DNA-binding</keyword>
<dbReference type="PROSITE" id="PS50931">
    <property type="entry name" value="HTH_LYSR"/>
    <property type="match status" value="1"/>
</dbReference>
<protein>
    <submittedName>
        <fullName evidence="6">LysR family transcriptional regulator</fullName>
    </submittedName>
</protein>
<dbReference type="Gene3D" id="3.40.190.10">
    <property type="entry name" value="Periplasmic binding protein-like II"/>
    <property type="match status" value="2"/>
</dbReference>
<dbReference type="EMBL" id="BAABCN010000007">
    <property type="protein sequence ID" value="GAA3881261.1"/>
    <property type="molecule type" value="Genomic_DNA"/>
</dbReference>
<dbReference type="CDD" id="cd08414">
    <property type="entry name" value="PBP2_LTTR_aromatics_like"/>
    <property type="match status" value="1"/>
</dbReference>
<organism evidence="6 7">
    <name type="scientific">Leifsonia kafniensis</name>
    <dbReference type="NCBI Taxonomy" id="475957"/>
    <lineage>
        <taxon>Bacteria</taxon>
        <taxon>Bacillati</taxon>
        <taxon>Actinomycetota</taxon>
        <taxon>Actinomycetes</taxon>
        <taxon>Micrococcales</taxon>
        <taxon>Microbacteriaceae</taxon>
        <taxon>Leifsonia</taxon>
    </lineage>
</organism>
<evidence type="ECO:0000313" key="6">
    <source>
        <dbReference type="EMBL" id="GAA3881261.1"/>
    </source>
</evidence>
<proteinExistence type="inferred from homology"/>
<comment type="similarity">
    <text evidence="1">Belongs to the LysR transcriptional regulatory family.</text>
</comment>
<evidence type="ECO:0000256" key="1">
    <source>
        <dbReference type="ARBA" id="ARBA00009437"/>
    </source>
</evidence>
<dbReference type="InterPro" id="IPR036388">
    <property type="entry name" value="WH-like_DNA-bd_sf"/>
</dbReference>
<evidence type="ECO:0000259" key="5">
    <source>
        <dbReference type="PROSITE" id="PS50931"/>
    </source>
</evidence>
<accession>A0ABP7KLM9</accession>
<evidence type="ECO:0000313" key="7">
    <source>
        <dbReference type="Proteomes" id="UP001501803"/>
    </source>
</evidence>
<dbReference type="PANTHER" id="PTHR30346">
    <property type="entry name" value="TRANSCRIPTIONAL DUAL REGULATOR HCAR-RELATED"/>
    <property type="match status" value="1"/>
</dbReference>
<dbReference type="SUPFAM" id="SSF53850">
    <property type="entry name" value="Periplasmic binding protein-like II"/>
    <property type="match status" value="1"/>
</dbReference>
<gene>
    <name evidence="6" type="ORF">GCM10022381_24390</name>
</gene>
<feature type="domain" description="HTH lysR-type" evidence="5">
    <location>
        <begin position="6"/>
        <end position="63"/>
    </location>
</feature>
<keyword evidence="2" id="KW-0805">Transcription regulation</keyword>
<dbReference type="PANTHER" id="PTHR30346:SF0">
    <property type="entry name" value="HCA OPERON TRANSCRIPTIONAL ACTIVATOR HCAR"/>
    <property type="match status" value="1"/>
</dbReference>
<reference evidence="7" key="1">
    <citation type="journal article" date="2019" name="Int. J. Syst. Evol. Microbiol.">
        <title>The Global Catalogue of Microorganisms (GCM) 10K type strain sequencing project: providing services to taxonomists for standard genome sequencing and annotation.</title>
        <authorList>
            <consortium name="The Broad Institute Genomics Platform"/>
            <consortium name="The Broad Institute Genome Sequencing Center for Infectious Disease"/>
            <person name="Wu L."/>
            <person name="Ma J."/>
        </authorList>
    </citation>
    <scope>NUCLEOTIDE SEQUENCE [LARGE SCALE GENOMIC DNA]</scope>
    <source>
        <strain evidence="7">JCM 17021</strain>
    </source>
</reference>
<dbReference type="InterPro" id="IPR005119">
    <property type="entry name" value="LysR_subst-bd"/>
</dbReference>
<name>A0ABP7KLM9_9MICO</name>
<dbReference type="Pfam" id="PF03466">
    <property type="entry name" value="LysR_substrate"/>
    <property type="match status" value="1"/>
</dbReference>
<keyword evidence="7" id="KW-1185">Reference proteome</keyword>
<dbReference type="Proteomes" id="UP001501803">
    <property type="component" value="Unassembled WGS sequence"/>
</dbReference>